<dbReference type="STRING" id="512763.DC20_06365"/>
<protein>
    <recommendedName>
        <fullName evidence="4">Tissue inhibitor of metalloproteinase</fullName>
    </recommendedName>
</protein>
<evidence type="ECO:0008006" key="4">
    <source>
        <dbReference type="Google" id="ProtNLM"/>
    </source>
</evidence>
<proteinExistence type="predicted"/>
<evidence type="ECO:0000256" key="1">
    <source>
        <dbReference type="SAM" id="SignalP"/>
    </source>
</evidence>
<dbReference type="SUPFAM" id="SSF50242">
    <property type="entry name" value="TIMP-like"/>
    <property type="match status" value="1"/>
</dbReference>
<keyword evidence="3" id="KW-1185">Reference proteome</keyword>
<dbReference type="RefSeq" id="WP_062543061.1">
    <property type="nucleotide sequence ID" value="NZ_CP012643.1"/>
</dbReference>
<dbReference type="Gene3D" id="3.30.1150.10">
    <property type="match status" value="1"/>
</dbReference>
<dbReference type="KEGG" id="rti:DC20_06365"/>
<feature type="signal peptide" evidence="1">
    <location>
        <begin position="1"/>
        <end position="17"/>
    </location>
</feature>
<sequence length="279" mass="32291">MKLLTLIFLLLHFQTFACDCEPPPVALDFLRSKYVFFGSITEKNIAEDSLTYTVTFRIDKHYKKNGSDPKFLDFTLPLKSQFSTCGSNANKDGKWLVYAYERGAEISFYTYCSNSKRYRALENIDEQELSLLEQGNEIDINEIIFERALIKSAYEEFEGAEPKTQASSLLMQVKPKYYKGLAKTHLERAIIYINKDGEITNIVIPDKSLKYESEMKYDFIHLKYKPADTLTKLQKGIVKVLKQGEPWKPARYNGKTVNSRVFVRITFDINGRLIISDLY</sequence>
<accession>A0A0P0CTU6</accession>
<keyword evidence="1" id="KW-0732">Signal</keyword>
<dbReference type="Gene3D" id="2.40.50.120">
    <property type="match status" value="1"/>
</dbReference>
<evidence type="ECO:0000313" key="2">
    <source>
        <dbReference type="EMBL" id="ALI98658.1"/>
    </source>
</evidence>
<feature type="chain" id="PRO_5006042887" description="Tissue inhibitor of metalloproteinase" evidence="1">
    <location>
        <begin position="18"/>
        <end position="279"/>
    </location>
</feature>
<evidence type="ECO:0000313" key="3">
    <source>
        <dbReference type="Proteomes" id="UP000061382"/>
    </source>
</evidence>
<gene>
    <name evidence="2" type="ORF">DC20_06365</name>
</gene>
<dbReference type="PATRIC" id="fig|512763.3.peg.1408"/>
<dbReference type="Proteomes" id="UP000061382">
    <property type="component" value="Chromosome"/>
</dbReference>
<dbReference type="InterPro" id="IPR008993">
    <property type="entry name" value="TIMP-like_OB-fold"/>
</dbReference>
<name>A0A0P0CTU6_9BACT</name>
<organism evidence="2 3">
    <name type="scientific">Rufibacter tibetensis</name>
    <dbReference type="NCBI Taxonomy" id="512763"/>
    <lineage>
        <taxon>Bacteria</taxon>
        <taxon>Pseudomonadati</taxon>
        <taxon>Bacteroidota</taxon>
        <taxon>Cytophagia</taxon>
        <taxon>Cytophagales</taxon>
        <taxon>Hymenobacteraceae</taxon>
        <taxon>Rufibacter</taxon>
    </lineage>
</organism>
<dbReference type="AlphaFoldDB" id="A0A0P0CTU6"/>
<reference evidence="2 3" key="1">
    <citation type="submission" date="2015-08" db="EMBL/GenBank/DDBJ databases">
        <title>Complete genome sequence of Rufibacter tibetensis strain 1351t, a radiation-resistant bacterium from tibet plateau.</title>
        <authorList>
            <person name="Dai J."/>
        </authorList>
    </citation>
    <scope>NUCLEOTIDE SEQUENCE [LARGE SCALE GENOMIC DNA]</scope>
    <source>
        <strain evidence="2 3">1351</strain>
    </source>
</reference>
<dbReference type="EMBL" id="CP012643">
    <property type="protein sequence ID" value="ALI98658.1"/>
    <property type="molecule type" value="Genomic_DNA"/>
</dbReference>
<dbReference type="OrthoDB" id="854096at2"/>